<protein>
    <recommendedName>
        <fullName evidence="1">Peptidase C39-like domain-containing protein</fullName>
    </recommendedName>
</protein>
<sequence length="406" mass="46672">MKKFSKIEKRSVLALLMVVILLILFFPNIVSASYAYNADNYESAGMNFMLGQYYAREISYSEVSAEDSIDLYDDESNVTAKILIINRDDFIDYVVLDFRADRIDEFGFDQSEFINLFYDKEQIMYAGTLNYAYYDNGQLKDIYGDNISEAVYLAEMREFKASFDLDPGDSGYDGILNWNELEIDVETSGNEIAEGGEIIRRAHAFVDGVTESGVSNLIQFTSSNVYNSMYELREGVTINDTCVATALTNLCLYYDALEMYPGLIVEDKYETFISIIDYIDFFDWNGDWETKTINGMTFYIGDQGYDCEPIYYGETSWTTVRRVINDGRPLLSAIYKAQAGENFYHAVLILGYDSYQYQYTYSGRVNSEMYYYLRISDGWDTSSAGRYIDFNGFYRSVEAIDLIISN</sequence>
<organism evidence="2 3">
    <name type="scientific">Candidatus Coproplasma stercoripullorum</name>
    <dbReference type="NCBI Taxonomy" id="2840751"/>
    <lineage>
        <taxon>Bacteria</taxon>
        <taxon>Bacillati</taxon>
        <taxon>Bacillota</taxon>
        <taxon>Clostridia</taxon>
        <taxon>Eubacteriales</taxon>
        <taxon>Candidatus Coproplasma</taxon>
    </lineage>
</organism>
<dbReference type="Proteomes" id="UP000824179">
    <property type="component" value="Unassembled WGS sequence"/>
</dbReference>
<name>A0A9D1AGW9_9FIRM</name>
<feature type="domain" description="Peptidase C39-like" evidence="1">
    <location>
        <begin position="239"/>
        <end position="358"/>
    </location>
</feature>
<dbReference type="AlphaFoldDB" id="A0A9D1AGW9"/>
<dbReference type="Pfam" id="PF13529">
    <property type="entry name" value="Peptidase_C39_2"/>
    <property type="match status" value="1"/>
</dbReference>
<dbReference type="InterPro" id="IPR039564">
    <property type="entry name" value="Peptidase_C39-like"/>
</dbReference>
<proteinExistence type="predicted"/>
<evidence type="ECO:0000313" key="2">
    <source>
        <dbReference type="EMBL" id="HIR39784.1"/>
    </source>
</evidence>
<gene>
    <name evidence="2" type="ORF">IAB90_05315</name>
</gene>
<accession>A0A9D1AGW9</accession>
<evidence type="ECO:0000313" key="3">
    <source>
        <dbReference type="Proteomes" id="UP000824179"/>
    </source>
</evidence>
<reference evidence="2" key="2">
    <citation type="journal article" date="2021" name="PeerJ">
        <title>Extensive microbial diversity within the chicken gut microbiome revealed by metagenomics and culture.</title>
        <authorList>
            <person name="Gilroy R."/>
            <person name="Ravi A."/>
            <person name="Getino M."/>
            <person name="Pursley I."/>
            <person name="Horton D.L."/>
            <person name="Alikhan N.F."/>
            <person name="Baker D."/>
            <person name="Gharbi K."/>
            <person name="Hall N."/>
            <person name="Watson M."/>
            <person name="Adriaenssens E.M."/>
            <person name="Foster-Nyarko E."/>
            <person name="Jarju S."/>
            <person name="Secka A."/>
            <person name="Antonio M."/>
            <person name="Oren A."/>
            <person name="Chaudhuri R.R."/>
            <person name="La Ragione R."/>
            <person name="Hildebrand F."/>
            <person name="Pallen M.J."/>
        </authorList>
    </citation>
    <scope>NUCLEOTIDE SEQUENCE</scope>
    <source>
        <strain evidence="2">ChiW25-3613</strain>
    </source>
</reference>
<comment type="caution">
    <text evidence="2">The sequence shown here is derived from an EMBL/GenBank/DDBJ whole genome shotgun (WGS) entry which is preliminary data.</text>
</comment>
<reference evidence="2" key="1">
    <citation type="submission" date="2020-10" db="EMBL/GenBank/DDBJ databases">
        <authorList>
            <person name="Gilroy R."/>
        </authorList>
    </citation>
    <scope>NUCLEOTIDE SEQUENCE</scope>
    <source>
        <strain evidence="2">ChiW25-3613</strain>
    </source>
</reference>
<evidence type="ECO:0000259" key="1">
    <source>
        <dbReference type="Pfam" id="PF13529"/>
    </source>
</evidence>
<dbReference type="EMBL" id="DVHB01000091">
    <property type="protein sequence ID" value="HIR39784.1"/>
    <property type="molecule type" value="Genomic_DNA"/>
</dbReference>